<organism evidence="2">
    <name type="scientific">marine metagenome</name>
    <dbReference type="NCBI Taxonomy" id="408172"/>
    <lineage>
        <taxon>unclassified sequences</taxon>
        <taxon>metagenomes</taxon>
        <taxon>ecological metagenomes</taxon>
    </lineage>
</organism>
<gene>
    <name evidence="2" type="ORF">METZ01_LOCUS482707</name>
</gene>
<feature type="region of interest" description="Disordered" evidence="1">
    <location>
        <begin position="1"/>
        <end position="25"/>
    </location>
</feature>
<name>A0A383CCQ7_9ZZZZ</name>
<dbReference type="EMBL" id="UINC01207666">
    <property type="protein sequence ID" value="SVE29853.1"/>
    <property type="molecule type" value="Genomic_DNA"/>
</dbReference>
<dbReference type="AlphaFoldDB" id="A0A383CCQ7"/>
<proteinExistence type="predicted"/>
<evidence type="ECO:0000313" key="2">
    <source>
        <dbReference type="EMBL" id="SVE29853.1"/>
    </source>
</evidence>
<evidence type="ECO:0000256" key="1">
    <source>
        <dbReference type="SAM" id="MobiDB-lite"/>
    </source>
</evidence>
<reference evidence="2" key="1">
    <citation type="submission" date="2018-05" db="EMBL/GenBank/DDBJ databases">
        <authorList>
            <person name="Lanie J.A."/>
            <person name="Ng W.-L."/>
            <person name="Kazmierczak K.M."/>
            <person name="Andrzejewski T.M."/>
            <person name="Davidsen T.M."/>
            <person name="Wayne K.J."/>
            <person name="Tettelin H."/>
            <person name="Glass J.I."/>
            <person name="Rusch D."/>
            <person name="Podicherti R."/>
            <person name="Tsui H.-C.T."/>
            <person name="Winkler M.E."/>
        </authorList>
    </citation>
    <scope>NUCLEOTIDE SEQUENCE</scope>
</reference>
<sequence length="25" mass="2868">MEKKILWISSQRQAPDQVRDDGVPA</sequence>
<accession>A0A383CCQ7</accession>
<protein>
    <submittedName>
        <fullName evidence="2">Uncharacterized protein</fullName>
    </submittedName>
</protein>